<comment type="caution">
    <text evidence="2">The sequence shown here is derived from an EMBL/GenBank/DDBJ whole genome shotgun (WGS) entry which is preliminary data.</text>
</comment>
<name>A0A699YW65_HAELA</name>
<evidence type="ECO:0000256" key="1">
    <source>
        <dbReference type="SAM" id="Phobius"/>
    </source>
</evidence>
<dbReference type="Proteomes" id="UP000485058">
    <property type="component" value="Unassembled WGS sequence"/>
</dbReference>
<feature type="transmembrane region" description="Helical" evidence="1">
    <location>
        <begin position="38"/>
        <end position="57"/>
    </location>
</feature>
<dbReference type="AlphaFoldDB" id="A0A699YW65"/>
<gene>
    <name evidence="2" type="ORF">HaLaN_09332</name>
</gene>
<keyword evidence="1" id="KW-0812">Transmembrane</keyword>
<organism evidence="2 3">
    <name type="scientific">Haematococcus lacustris</name>
    <name type="common">Green alga</name>
    <name type="synonym">Haematococcus pluvialis</name>
    <dbReference type="NCBI Taxonomy" id="44745"/>
    <lineage>
        <taxon>Eukaryota</taxon>
        <taxon>Viridiplantae</taxon>
        <taxon>Chlorophyta</taxon>
        <taxon>core chlorophytes</taxon>
        <taxon>Chlorophyceae</taxon>
        <taxon>CS clade</taxon>
        <taxon>Chlamydomonadales</taxon>
        <taxon>Haematococcaceae</taxon>
        <taxon>Haematococcus</taxon>
    </lineage>
</organism>
<keyword evidence="1" id="KW-1133">Transmembrane helix</keyword>
<dbReference type="EMBL" id="BLLF01000613">
    <property type="protein sequence ID" value="GFH13445.1"/>
    <property type="molecule type" value="Genomic_DNA"/>
</dbReference>
<evidence type="ECO:0000313" key="3">
    <source>
        <dbReference type="Proteomes" id="UP000485058"/>
    </source>
</evidence>
<evidence type="ECO:0000313" key="2">
    <source>
        <dbReference type="EMBL" id="GFH13445.1"/>
    </source>
</evidence>
<proteinExistence type="predicted"/>
<keyword evidence="3" id="KW-1185">Reference proteome</keyword>
<reference evidence="2 3" key="1">
    <citation type="submission" date="2020-02" db="EMBL/GenBank/DDBJ databases">
        <title>Draft genome sequence of Haematococcus lacustris strain NIES-144.</title>
        <authorList>
            <person name="Morimoto D."/>
            <person name="Nakagawa S."/>
            <person name="Yoshida T."/>
            <person name="Sawayama S."/>
        </authorList>
    </citation>
    <scope>NUCLEOTIDE SEQUENCE [LARGE SCALE GENOMIC DNA]</scope>
    <source>
        <strain evidence="2 3">NIES-144</strain>
    </source>
</reference>
<sequence>MNWNPQTQSARRQGLSLWNSGSLRVLCNNCFARMEAGIYFIMILKGTWWFPFVYVDYMKFEVYGSLRMSLDATVTTSTRVDIWSNPVILMPDVRVATITIPVSIIPVQISFSVGLQASCSYAG</sequence>
<protein>
    <submittedName>
        <fullName evidence="2">Uncharacterized protein</fullName>
    </submittedName>
</protein>
<accession>A0A699YW65</accession>
<keyword evidence="1" id="KW-0472">Membrane</keyword>